<dbReference type="Gene3D" id="2.40.390.10">
    <property type="entry name" value="CV3147-like"/>
    <property type="match status" value="1"/>
</dbReference>
<dbReference type="EMBL" id="UINC01004584">
    <property type="protein sequence ID" value="SVA15415.1"/>
    <property type="molecule type" value="Genomic_DNA"/>
</dbReference>
<evidence type="ECO:0000259" key="2">
    <source>
        <dbReference type="Pfam" id="PF20906"/>
    </source>
</evidence>
<dbReference type="InterPro" id="IPR024071">
    <property type="entry name" value="S-Me-THD_C_sf"/>
</dbReference>
<evidence type="ECO:0008006" key="4">
    <source>
        <dbReference type="Google" id="ProtNLM"/>
    </source>
</evidence>
<organism evidence="3">
    <name type="scientific">marine metagenome</name>
    <dbReference type="NCBI Taxonomy" id="408172"/>
    <lineage>
        <taxon>unclassified sequences</taxon>
        <taxon>metagenomes</taxon>
        <taxon>ecological metagenomes</taxon>
    </lineage>
</organism>
<dbReference type="InterPro" id="IPR048350">
    <property type="entry name" value="S-Me-THD-like_C"/>
</dbReference>
<dbReference type="SUPFAM" id="SSF160991">
    <property type="entry name" value="CV3147-like"/>
    <property type="match status" value="1"/>
</dbReference>
<accession>A0A381TH12</accession>
<proteinExistence type="predicted"/>
<feature type="domain" description="S-Me-THD N-terminal" evidence="1">
    <location>
        <begin position="3"/>
        <end position="126"/>
    </location>
</feature>
<evidence type="ECO:0000259" key="1">
    <source>
        <dbReference type="Pfam" id="PF06032"/>
    </source>
</evidence>
<dbReference type="Pfam" id="PF06032">
    <property type="entry name" value="S-Me-THD_N"/>
    <property type="match status" value="1"/>
</dbReference>
<dbReference type="InterPro" id="IPR010318">
    <property type="entry name" value="S-Me-THD_N"/>
</dbReference>
<name>A0A381TH12_9ZZZZ</name>
<gene>
    <name evidence="3" type="ORF">METZ01_LOCUS68269</name>
</gene>
<reference evidence="3" key="1">
    <citation type="submission" date="2018-05" db="EMBL/GenBank/DDBJ databases">
        <authorList>
            <person name="Lanie J.A."/>
            <person name="Ng W.-L."/>
            <person name="Kazmierczak K.M."/>
            <person name="Andrzejewski T.M."/>
            <person name="Davidsen T.M."/>
            <person name="Wayne K.J."/>
            <person name="Tettelin H."/>
            <person name="Glass J.I."/>
            <person name="Rusch D."/>
            <person name="Podicherti R."/>
            <person name="Tsui H.-C.T."/>
            <person name="Winkler M.E."/>
        </authorList>
    </citation>
    <scope>NUCLEOTIDE SEQUENCE</scope>
</reference>
<evidence type="ECO:0000313" key="3">
    <source>
        <dbReference type="EMBL" id="SVA15415.1"/>
    </source>
</evidence>
<dbReference type="AlphaFoldDB" id="A0A381TH12"/>
<protein>
    <recommendedName>
        <fullName evidence="4">DUF917 domain-containing protein</fullName>
    </recommendedName>
</protein>
<dbReference type="Gene3D" id="3.40.1610.10">
    <property type="entry name" value="CV3147-like domain"/>
    <property type="match status" value="1"/>
</dbReference>
<dbReference type="Pfam" id="PF20906">
    <property type="entry name" value="S-Me-THD_C"/>
    <property type="match status" value="1"/>
</dbReference>
<dbReference type="InterPro" id="IPR027479">
    <property type="entry name" value="S-Me-THD_N_sf"/>
</dbReference>
<sequence length="319" mass="34834">MTQQSMQESGGVEVIDIESLPDDALILPIAMMGAPTVMVEKFPSGNEFAQLIPMIEKMLTKPVAAILCIEAGGLNSTIPFVAASKLGLPIIDGDAMGRAFPELQMVTFTLGGISATPMAMVDEKGNGCNYATISNSWTEKLARAITIEMGGSAMCSLYPVSAKECKEYLIKGSLSLIHHIGSIIEKHSFNAYEILVKELNGKHLFQGRVRDVERRTEGGWNRGIVKLEGVDDFVNRDAKIDFQNEFLVAMEGDKVLATTPDLICMFDANTGTPVTAETIKYGLAVNILGLPCDPIWQSKEAIEMIGPRYFKYDIDYQPL</sequence>
<feature type="domain" description="S-Me-THD-like C-terminal" evidence="2">
    <location>
        <begin position="134"/>
        <end position="319"/>
    </location>
</feature>